<protein>
    <submittedName>
        <fullName evidence="2">Unnamed protein product</fullName>
    </submittedName>
</protein>
<organism evidence="2 3">
    <name type="scientific">Phytophthora fragariaefolia</name>
    <dbReference type="NCBI Taxonomy" id="1490495"/>
    <lineage>
        <taxon>Eukaryota</taxon>
        <taxon>Sar</taxon>
        <taxon>Stramenopiles</taxon>
        <taxon>Oomycota</taxon>
        <taxon>Peronosporomycetes</taxon>
        <taxon>Peronosporales</taxon>
        <taxon>Peronosporaceae</taxon>
        <taxon>Phytophthora</taxon>
    </lineage>
</organism>
<evidence type="ECO:0000256" key="1">
    <source>
        <dbReference type="SAM" id="MobiDB-lite"/>
    </source>
</evidence>
<dbReference type="Proteomes" id="UP001165121">
    <property type="component" value="Unassembled WGS sequence"/>
</dbReference>
<proteinExistence type="predicted"/>
<evidence type="ECO:0000313" key="3">
    <source>
        <dbReference type="Proteomes" id="UP001165121"/>
    </source>
</evidence>
<name>A0A9W7D8M8_9STRA</name>
<dbReference type="AlphaFoldDB" id="A0A9W7D8M8"/>
<keyword evidence="3" id="KW-1185">Reference proteome</keyword>
<accession>A0A9W7D8M8</accession>
<gene>
    <name evidence="2" type="ORF">Pfra01_002725200</name>
</gene>
<reference evidence="2" key="1">
    <citation type="submission" date="2023-04" db="EMBL/GenBank/DDBJ databases">
        <title>Phytophthora fragariaefolia NBRC 109709.</title>
        <authorList>
            <person name="Ichikawa N."/>
            <person name="Sato H."/>
            <person name="Tonouchi N."/>
        </authorList>
    </citation>
    <scope>NUCLEOTIDE SEQUENCE</scope>
    <source>
        <strain evidence="2">NBRC 109709</strain>
    </source>
</reference>
<evidence type="ECO:0000313" key="2">
    <source>
        <dbReference type="EMBL" id="GMF62489.1"/>
    </source>
</evidence>
<sequence>MRSGRLWPVRSFTTRAVPQPDDNILEFVGQDPVSTLLLRCGQDDCGPVRGHRVVMDREGCPNATATSSSSSDKIQYQPFFPDAFSTTVAPFEAIASFRIARGAPTRPLQPRVRLTRSSINNPSQMRSARLWPRSRPSRRFGSRGVPQRNRYNLVFVGQDPVSTLLLRCGQDDCGPFDRLRREPCPNPMTTSSNSSDKIQYQHFF</sequence>
<feature type="region of interest" description="Disordered" evidence="1">
    <location>
        <begin position="123"/>
        <end position="143"/>
    </location>
</feature>
<comment type="caution">
    <text evidence="2">The sequence shown here is derived from an EMBL/GenBank/DDBJ whole genome shotgun (WGS) entry which is preliminary data.</text>
</comment>
<dbReference type="EMBL" id="BSXT01006409">
    <property type="protein sequence ID" value="GMF62489.1"/>
    <property type="molecule type" value="Genomic_DNA"/>
</dbReference>